<gene>
    <name evidence="1" type="ORF">ATANTOWER_018916</name>
</gene>
<reference evidence="1 2" key="1">
    <citation type="submission" date="2021-07" db="EMBL/GenBank/DDBJ databases">
        <authorList>
            <person name="Palmer J.M."/>
        </authorList>
    </citation>
    <scope>NUCLEOTIDE SEQUENCE [LARGE SCALE GENOMIC DNA]</scope>
    <source>
        <strain evidence="1 2">AT_MEX2019</strain>
        <tissue evidence="1">Muscle</tissue>
    </source>
</reference>
<evidence type="ECO:0000313" key="1">
    <source>
        <dbReference type="EMBL" id="MED6262397.1"/>
    </source>
</evidence>
<evidence type="ECO:0000313" key="2">
    <source>
        <dbReference type="Proteomes" id="UP001345963"/>
    </source>
</evidence>
<comment type="caution">
    <text evidence="1">The sequence shown here is derived from an EMBL/GenBank/DDBJ whole genome shotgun (WGS) entry which is preliminary data.</text>
</comment>
<dbReference type="Proteomes" id="UP001345963">
    <property type="component" value="Unassembled WGS sequence"/>
</dbReference>
<accession>A0ABU7CHG9</accession>
<organism evidence="1 2">
    <name type="scientific">Ataeniobius toweri</name>
    <dbReference type="NCBI Taxonomy" id="208326"/>
    <lineage>
        <taxon>Eukaryota</taxon>
        <taxon>Metazoa</taxon>
        <taxon>Chordata</taxon>
        <taxon>Craniata</taxon>
        <taxon>Vertebrata</taxon>
        <taxon>Euteleostomi</taxon>
        <taxon>Actinopterygii</taxon>
        <taxon>Neopterygii</taxon>
        <taxon>Teleostei</taxon>
        <taxon>Neoteleostei</taxon>
        <taxon>Acanthomorphata</taxon>
        <taxon>Ovalentaria</taxon>
        <taxon>Atherinomorphae</taxon>
        <taxon>Cyprinodontiformes</taxon>
        <taxon>Goodeidae</taxon>
        <taxon>Ataeniobius</taxon>
    </lineage>
</organism>
<proteinExistence type="predicted"/>
<sequence length="121" mass="13737">MADKRMAWRRVKVLYCLNGASVKLKQNQPPSHQEQVQHSFPKDHDYCLVHAPSALDMSVSAARDLSKEAYHMEQMVAYMCQGSFAPLKGYLKILSHEGFRGLLESIVTKQHYEDQGAQQTA</sequence>
<keyword evidence="2" id="KW-1185">Reference proteome</keyword>
<protein>
    <submittedName>
        <fullName evidence="1">Uncharacterized protein</fullName>
    </submittedName>
</protein>
<name>A0ABU7CHG9_9TELE</name>
<dbReference type="EMBL" id="JAHUTI010092454">
    <property type="protein sequence ID" value="MED6262397.1"/>
    <property type="molecule type" value="Genomic_DNA"/>
</dbReference>